<evidence type="ECO:0000256" key="10">
    <source>
        <dbReference type="ARBA" id="ARBA00035861"/>
    </source>
</evidence>
<evidence type="ECO:0000256" key="5">
    <source>
        <dbReference type="ARBA" id="ARBA00022723"/>
    </source>
</evidence>
<dbReference type="InterPro" id="IPR021109">
    <property type="entry name" value="Peptidase_aspartic_dom_sf"/>
</dbReference>
<dbReference type="GO" id="GO:0046872">
    <property type="term" value="F:metal ion binding"/>
    <property type="evidence" value="ECO:0007669"/>
    <property type="project" value="UniProtKB-KW"/>
</dbReference>
<dbReference type="GO" id="GO:0006281">
    <property type="term" value="P:DNA repair"/>
    <property type="evidence" value="ECO:0007669"/>
    <property type="project" value="UniProtKB-KW"/>
</dbReference>
<dbReference type="EMBL" id="BEXD01001535">
    <property type="protein sequence ID" value="GBB94551.1"/>
    <property type="molecule type" value="Genomic_DNA"/>
</dbReference>
<feature type="domain" description="Nudix hydrolase" evidence="12">
    <location>
        <begin position="163"/>
        <end position="293"/>
    </location>
</feature>
<comment type="caution">
    <text evidence="13">The sequence shown here is derived from an EMBL/GenBank/DDBJ whole genome shotgun (WGS) entry which is preliminary data.</text>
</comment>
<dbReference type="Gene3D" id="3.90.79.10">
    <property type="entry name" value="Nucleoside Triphosphate Pyrophosphohydrolase"/>
    <property type="match status" value="1"/>
</dbReference>
<evidence type="ECO:0000313" key="13">
    <source>
        <dbReference type="EMBL" id="GBB94551.1"/>
    </source>
</evidence>
<dbReference type="PANTHER" id="PTHR47707">
    <property type="entry name" value="8-OXO-DGTP DIPHOSPHATASE"/>
    <property type="match status" value="1"/>
</dbReference>
<dbReference type="SUPFAM" id="SSF55811">
    <property type="entry name" value="Nudix"/>
    <property type="match status" value="1"/>
</dbReference>
<evidence type="ECO:0000256" key="7">
    <source>
        <dbReference type="ARBA" id="ARBA00022801"/>
    </source>
</evidence>
<protein>
    <recommendedName>
        <fullName evidence="11">8-oxo-dGTP diphosphatase</fullName>
        <ecNumber evidence="11">3.6.1.55</ecNumber>
    </recommendedName>
</protein>
<dbReference type="EC" id="3.6.1.55" evidence="11"/>
<dbReference type="Pfam" id="PF00293">
    <property type="entry name" value="NUDIX"/>
    <property type="match status" value="1"/>
</dbReference>
<evidence type="ECO:0000256" key="2">
    <source>
        <dbReference type="ARBA" id="ARBA00005582"/>
    </source>
</evidence>
<comment type="similarity">
    <text evidence="2">Belongs to the Nudix hydrolase family.</text>
</comment>
<dbReference type="GO" id="GO:0008413">
    <property type="term" value="F:8-oxo-7,8-dihydroguanosine triphosphate pyrophosphatase activity"/>
    <property type="evidence" value="ECO:0007669"/>
    <property type="project" value="TreeGrafter"/>
</dbReference>
<dbReference type="Gene3D" id="2.40.70.10">
    <property type="entry name" value="Acid Proteases"/>
    <property type="match status" value="1"/>
</dbReference>
<dbReference type="GO" id="GO:0044716">
    <property type="term" value="F:8-oxo-GDP phosphatase activity"/>
    <property type="evidence" value="ECO:0007669"/>
    <property type="project" value="TreeGrafter"/>
</dbReference>
<keyword evidence="4" id="KW-0235">DNA replication</keyword>
<evidence type="ECO:0000256" key="9">
    <source>
        <dbReference type="ARBA" id="ARBA00023204"/>
    </source>
</evidence>
<evidence type="ECO:0000259" key="12">
    <source>
        <dbReference type="PROSITE" id="PS51462"/>
    </source>
</evidence>
<accession>A0A2Z6RC69</accession>
<dbReference type="PANTHER" id="PTHR47707:SF1">
    <property type="entry name" value="NUDIX HYDROLASE FAMILY PROTEIN"/>
    <property type="match status" value="1"/>
</dbReference>
<evidence type="ECO:0000256" key="11">
    <source>
        <dbReference type="ARBA" id="ARBA00038905"/>
    </source>
</evidence>
<dbReference type="InterPro" id="IPR015797">
    <property type="entry name" value="NUDIX_hydrolase-like_dom_sf"/>
</dbReference>
<evidence type="ECO:0000256" key="8">
    <source>
        <dbReference type="ARBA" id="ARBA00022842"/>
    </source>
</evidence>
<evidence type="ECO:0000256" key="4">
    <source>
        <dbReference type="ARBA" id="ARBA00022705"/>
    </source>
</evidence>
<dbReference type="CDD" id="cd00303">
    <property type="entry name" value="retropepsin_like"/>
    <property type="match status" value="1"/>
</dbReference>
<keyword evidence="3" id="KW-0515">Mutator protein</keyword>
<keyword evidence="7" id="KW-0378">Hydrolase</keyword>
<dbReference type="GO" id="GO:0035539">
    <property type="term" value="F:8-oxo-7,8-dihydrodeoxyguanosine triphosphate pyrophosphatase activity"/>
    <property type="evidence" value="ECO:0007669"/>
    <property type="project" value="UniProtKB-EC"/>
</dbReference>
<keyword evidence="8" id="KW-0460">Magnesium</keyword>
<dbReference type="Pfam" id="PF08284">
    <property type="entry name" value="RVP_2"/>
    <property type="match status" value="1"/>
</dbReference>
<dbReference type="Proteomes" id="UP000247702">
    <property type="component" value="Unassembled WGS sequence"/>
</dbReference>
<evidence type="ECO:0000256" key="1">
    <source>
        <dbReference type="ARBA" id="ARBA00001946"/>
    </source>
</evidence>
<dbReference type="GO" id="GO:0044715">
    <property type="term" value="F:8-oxo-dGDP phosphatase activity"/>
    <property type="evidence" value="ECO:0007669"/>
    <property type="project" value="TreeGrafter"/>
</dbReference>
<comment type="cofactor">
    <cofactor evidence="1">
        <name>Mg(2+)</name>
        <dbReference type="ChEBI" id="CHEBI:18420"/>
    </cofactor>
</comment>
<organism evidence="13 14">
    <name type="scientific">Rhizophagus clarus</name>
    <dbReference type="NCBI Taxonomy" id="94130"/>
    <lineage>
        <taxon>Eukaryota</taxon>
        <taxon>Fungi</taxon>
        <taxon>Fungi incertae sedis</taxon>
        <taxon>Mucoromycota</taxon>
        <taxon>Glomeromycotina</taxon>
        <taxon>Glomeromycetes</taxon>
        <taxon>Glomerales</taxon>
        <taxon>Glomeraceae</taxon>
        <taxon>Rhizophagus</taxon>
    </lineage>
</organism>
<evidence type="ECO:0000313" key="14">
    <source>
        <dbReference type="Proteomes" id="UP000247702"/>
    </source>
</evidence>
<dbReference type="PROSITE" id="PS51462">
    <property type="entry name" value="NUDIX"/>
    <property type="match status" value="1"/>
</dbReference>
<dbReference type="InterPro" id="IPR047127">
    <property type="entry name" value="MutT-like"/>
</dbReference>
<evidence type="ECO:0000256" key="6">
    <source>
        <dbReference type="ARBA" id="ARBA00022763"/>
    </source>
</evidence>
<name>A0A2Z6RC69_9GLOM</name>
<reference evidence="13 14" key="1">
    <citation type="submission" date="2017-11" db="EMBL/GenBank/DDBJ databases">
        <title>The genome of Rhizophagus clarus HR1 reveals common genetic basis of auxotrophy among arbuscular mycorrhizal fungi.</title>
        <authorList>
            <person name="Kobayashi Y."/>
        </authorList>
    </citation>
    <scope>NUCLEOTIDE SEQUENCE [LARGE SCALE GENOMIC DNA]</scope>
    <source>
        <strain evidence="13 14">HR1</strain>
    </source>
</reference>
<gene>
    <name evidence="13" type="ORF">RclHR1_02380010</name>
</gene>
<keyword evidence="6" id="KW-0227">DNA damage</keyword>
<dbReference type="AlphaFoldDB" id="A0A2Z6RC69"/>
<dbReference type="InterPro" id="IPR000086">
    <property type="entry name" value="NUDIX_hydrolase_dom"/>
</dbReference>
<sequence>MKKWNDHLLASSQLKVAANPFLSNYKQPNTVRNKNDDAVYTFSNSFSALDDESLLIKTTNRNFDVSTHLKLITNIQSLKDTPPSTSTPRFCVHNNSGPEEADTTSNFLHSGGILSFINNVDFSFLSNRNTREQENINLNKGKSVKWKEPLEEFKENESVKQILKRPTYVMNILYQDNGIYLSKRCQKNKEMYNLWQVPGGKVELEESSIQAVLRKTQEETGIKLKKEELTYLFNDPNFNCDIYATKLISSQKLEHTEPDKQGPWELFNWNKYKEMANQKLTTPTHVTYIEEILKSLIKEKSTYVHQIEEVKEALFGEAEVYGGKVNVLIDSEAVGCIISKRYLDKVNKAIDTSTSVRIIDVTGKKTAPLGLVRQVPIKIRDIETRMDMIVTESQEYNVLLGNIWLKYVIALFNLVRPPDF</sequence>
<keyword evidence="9" id="KW-0234">DNA repair</keyword>
<keyword evidence="5" id="KW-0479">Metal-binding</keyword>
<dbReference type="GO" id="GO:0006260">
    <property type="term" value="P:DNA replication"/>
    <property type="evidence" value="ECO:0007669"/>
    <property type="project" value="UniProtKB-KW"/>
</dbReference>
<comment type="catalytic activity">
    <reaction evidence="10">
        <text>8-oxo-dGTP + H2O = 8-oxo-dGMP + diphosphate + H(+)</text>
        <dbReference type="Rhea" id="RHEA:31575"/>
        <dbReference type="ChEBI" id="CHEBI:15377"/>
        <dbReference type="ChEBI" id="CHEBI:15378"/>
        <dbReference type="ChEBI" id="CHEBI:33019"/>
        <dbReference type="ChEBI" id="CHEBI:63224"/>
        <dbReference type="ChEBI" id="CHEBI:77896"/>
        <dbReference type="EC" id="3.6.1.55"/>
    </reaction>
</comment>
<evidence type="ECO:0000256" key="3">
    <source>
        <dbReference type="ARBA" id="ARBA00022457"/>
    </source>
</evidence>
<proteinExistence type="inferred from homology"/>
<keyword evidence="14" id="KW-1185">Reference proteome</keyword>